<feature type="domain" description="EamA" evidence="8">
    <location>
        <begin position="6"/>
        <end position="82"/>
    </location>
</feature>
<dbReference type="EMBL" id="JAPFFK010000002">
    <property type="protein sequence ID" value="KAJ6775603.1"/>
    <property type="molecule type" value="Genomic_DNA"/>
</dbReference>
<evidence type="ECO:0000256" key="3">
    <source>
        <dbReference type="ARBA" id="ARBA00022692"/>
    </source>
</evidence>
<keyword evidence="7" id="KW-0732">Signal</keyword>
<keyword evidence="5 6" id="KW-0472">Membrane</keyword>
<feature type="transmembrane region" description="Helical" evidence="6">
    <location>
        <begin position="115"/>
        <end position="135"/>
    </location>
</feature>
<feature type="transmembrane region" description="Helical" evidence="6">
    <location>
        <begin position="33"/>
        <end position="52"/>
    </location>
</feature>
<keyword evidence="4 6" id="KW-1133">Transmembrane helix</keyword>
<evidence type="ECO:0000259" key="8">
    <source>
        <dbReference type="Pfam" id="PF00892"/>
    </source>
</evidence>
<gene>
    <name evidence="9" type="ORF">OIU79_018722</name>
</gene>
<comment type="caution">
    <text evidence="9">The sequence shown here is derived from an EMBL/GenBank/DDBJ whole genome shotgun (WGS) entry which is preliminary data.</text>
</comment>
<dbReference type="OrthoDB" id="1728340at2759"/>
<evidence type="ECO:0000313" key="9">
    <source>
        <dbReference type="EMBL" id="KAJ6775603.1"/>
    </source>
</evidence>
<comment type="caution">
    <text evidence="6">Lacks conserved residue(s) required for the propagation of feature annotation.</text>
</comment>
<evidence type="ECO:0000256" key="2">
    <source>
        <dbReference type="ARBA" id="ARBA00007635"/>
    </source>
</evidence>
<sequence length="175" mass="19195">MSLLFQIFICSITGVTGNQVFYFIGLENSTPTIGCALTNILPALTFILAVLFRQESVGIKKTSGQAKLLGTVVCVGGAMLLSFYHGHMINIGESSIHWNYADSTGNSRTDKKSNLVLGSLFIMASAVSWAIWFTVQDKELKEEIEETEVTKLGKKEWINHDLELQSNSISNGNSN</sequence>
<keyword evidence="3 6" id="KW-0812">Transmembrane</keyword>
<dbReference type="GO" id="GO:0016020">
    <property type="term" value="C:membrane"/>
    <property type="evidence" value="ECO:0007669"/>
    <property type="project" value="UniProtKB-SubCell"/>
</dbReference>
<evidence type="ECO:0000256" key="7">
    <source>
        <dbReference type="SAM" id="SignalP"/>
    </source>
</evidence>
<evidence type="ECO:0000256" key="5">
    <source>
        <dbReference type="ARBA" id="ARBA00023136"/>
    </source>
</evidence>
<dbReference type="InterPro" id="IPR000620">
    <property type="entry name" value="EamA_dom"/>
</dbReference>
<dbReference type="InterPro" id="IPR030184">
    <property type="entry name" value="WAT1-related"/>
</dbReference>
<evidence type="ECO:0000256" key="1">
    <source>
        <dbReference type="ARBA" id="ARBA00004141"/>
    </source>
</evidence>
<protein>
    <recommendedName>
        <fullName evidence="6">WAT1-related protein</fullName>
    </recommendedName>
</protein>
<feature type="chain" id="PRO_5040430706" description="WAT1-related protein" evidence="7">
    <location>
        <begin position="18"/>
        <end position="175"/>
    </location>
</feature>
<evidence type="ECO:0000313" key="10">
    <source>
        <dbReference type="Proteomes" id="UP001151532"/>
    </source>
</evidence>
<comment type="subcellular location">
    <subcellularLocation>
        <location evidence="1 6">Membrane</location>
        <topology evidence="1 6">Multi-pass membrane protein</topology>
    </subcellularLocation>
</comment>
<organism evidence="9 10">
    <name type="scientific">Salix purpurea</name>
    <name type="common">Purple osier willow</name>
    <dbReference type="NCBI Taxonomy" id="77065"/>
    <lineage>
        <taxon>Eukaryota</taxon>
        <taxon>Viridiplantae</taxon>
        <taxon>Streptophyta</taxon>
        <taxon>Embryophyta</taxon>
        <taxon>Tracheophyta</taxon>
        <taxon>Spermatophyta</taxon>
        <taxon>Magnoliopsida</taxon>
        <taxon>eudicotyledons</taxon>
        <taxon>Gunneridae</taxon>
        <taxon>Pentapetalae</taxon>
        <taxon>rosids</taxon>
        <taxon>fabids</taxon>
        <taxon>Malpighiales</taxon>
        <taxon>Salicaceae</taxon>
        <taxon>Saliceae</taxon>
        <taxon>Salix</taxon>
    </lineage>
</organism>
<dbReference type="Pfam" id="PF00892">
    <property type="entry name" value="EamA"/>
    <property type="match status" value="1"/>
</dbReference>
<comment type="similarity">
    <text evidence="2 6">Belongs to the drug/metabolite transporter (DMT) superfamily. Plant drug/metabolite exporter (P-DME) (TC 2.A.7.4) family.</text>
</comment>
<reference evidence="9" key="2">
    <citation type="journal article" date="2023" name="Int. J. Mol. Sci.">
        <title>De Novo Assembly and Annotation of 11 Diverse Shrub Willow (Salix) Genomes Reveals Novel Gene Organization in Sex-Linked Regions.</title>
        <authorList>
            <person name="Hyden B."/>
            <person name="Feng K."/>
            <person name="Yates T.B."/>
            <person name="Jawdy S."/>
            <person name="Cereghino C."/>
            <person name="Smart L.B."/>
            <person name="Muchero W."/>
        </authorList>
    </citation>
    <scope>NUCLEOTIDE SEQUENCE</scope>
    <source>
        <tissue evidence="9">Shoot tip</tissue>
    </source>
</reference>
<dbReference type="AlphaFoldDB" id="A0A9Q1ALF7"/>
<dbReference type="SUPFAM" id="SSF103481">
    <property type="entry name" value="Multidrug resistance efflux transporter EmrE"/>
    <property type="match status" value="1"/>
</dbReference>
<proteinExistence type="inferred from homology"/>
<evidence type="ECO:0000256" key="4">
    <source>
        <dbReference type="ARBA" id="ARBA00022989"/>
    </source>
</evidence>
<evidence type="ECO:0000256" key="6">
    <source>
        <dbReference type="RuleBase" id="RU363077"/>
    </source>
</evidence>
<dbReference type="GO" id="GO:0022857">
    <property type="term" value="F:transmembrane transporter activity"/>
    <property type="evidence" value="ECO:0007669"/>
    <property type="project" value="InterPro"/>
</dbReference>
<dbReference type="InterPro" id="IPR037185">
    <property type="entry name" value="EmrE-like"/>
</dbReference>
<feature type="transmembrane region" description="Helical" evidence="6">
    <location>
        <begin position="64"/>
        <end position="84"/>
    </location>
</feature>
<reference evidence="9" key="1">
    <citation type="submission" date="2022-11" db="EMBL/GenBank/DDBJ databases">
        <authorList>
            <person name="Hyden B.L."/>
            <person name="Feng K."/>
            <person name="Yates T."/>
            <person name="Jawdy S."/>
            <person name="Smart L.B."/>
            <person name="Muchero W."/>
        </authorList>
    </citation>
    <scope>NUCLEOTIDE SEQUENCE</scope>
    <source>
        <tissue evidence="9">Shoot tip</tissue>
    </source>
</reference>
<name>A0A9Q1ALF7_SALPP</name>
<dbReference type="PANTHER" id="PTHR31218">
    <property type="entry name" value="WAT1-RELATED PROTEIN"/>
    <property type="match status" value="1"/>
</dbReference>
<dbReference type="Proteomes" id="UP001151532">
    <property type="component" value="Chromosome 5"/>
</dbReference>
<accession>A0A9Q1ALF7</accession>
<keyword evidence="10" id="KW-1185">Reference proteome</keyword>
<feature type="signal peptide" evidence="7">
    <location>
        <begin position="1"/>
        <end position="17"/>
    </location>
</feature>